<keyword evidence="2" id="KW-0812">Transmembrane</keyword>
<feature type="compositionally biased region" description="Basic and acidic residues" evidence="1">
    <location>
        <begin position="540"/>
        <end position="553"/>
    </location>
</feature>
<organism evidence="3">
    <name type="scientific">Salvia splendens</name>
    <name type="common">Scarlet sage</name>
    <dbReference type="NCBI Taxonomy" id="180675"/>
    <lineage>
        <taxon>Eukaryota</taxon>
        <taxon>Viridiplantae</taxon>
        <taxon>Streptophyta</taxon>
        <taxon>Embryophyta</taxon>
        <taxon>Tracheophyta</taxon>
        <taxon>Spermatophyta</taxon>
        <taxon>Magnoliopsida</taxon>
        <taxon>eudicotyledons</taxon>
        <taxon>Gunneridae</taxon>
        <taxon>Pentapetalae</taxon>
        <taxon>asterids</taxon>
        <taxon>lamiids</taxon>
        <taxon>Lamiales</taxon>
        <taxon>Lamiaceae</taxon>
        <taxon>Nepetoideae</taxon>
        <taxon>Mentheae</taxon>
        <taxon>Salviinae</taxon>
        <taxon>Salvia</taxon>
        <taxon>Salvia subgen. Calosphace</taxon>
        <taxon>core Calosphace</taxon>
    </lineage>
</organism>
<feature type="compositionally biased region" description="Acidic residues" evidence="1">
    <location>
        <begin position="1025"/>
        <end position="1035"/>
    </location>
</feature>
<reference evidence="3" key="1">
    <citation type="submission" date="2018-01" db="EMBL/GenBank/DDBJ databases">
        <authorList>
            <person name="Mao J.F."/>
        </authorList>
    </citation>
    <scope>NUCLEOTIDE SEQUENCE</scope>
    <source>
        <strain evidence="3">Huo1</strain>
        <tissue evidence="3">Leaf</tissue>
    </source>
</reference>
<feature type="compositionally biased region" description="Polar residues" evidence="1">
    <location>
        <begin position="473"/>
        <end position="489"/>
    </location>
</feature>
<keyword evidence="2" id="KW-0472">Membrane</keyword>
<feature type="region of interest" description="Disordered" evidence="1">
    <location>
        <begin position="769"/>
        <end position="844"/>
    </location>
</feature>
<evidence type="ECO:0000256" key="1">
    <source>
        <dbReference type="SAM" id="MobiDB-lite"/>
    </source>
</evidence>
<feature type="region of interest" description="Disordered" evidence="1">
    <location>
        <begin position="1203"/>
        <end position="1284"/>
    </location>
</feature>
<evidence type="ECO:0008006" key="5">
    <source>
        <dbReference type="Google" id="ProtNLM"/>
    </source>
</evidence>
<evidence type="ECO:0000256" key="2">
    <source>
        <dbReference type="SAM" id="Phobius"/>
    </source>
</evidence>
<accession>A0A8X8Y9D3</accession>
<feature type="region of interest" description="Disordered" evidence="1">
    <location>
        <begin position="694"/>
        <end position="741"/>
    </location>
</feature>
<reference evidence="3" key="2">
    <citation type="submission" date="2020-08" db="EMBL/GenBank/DDBJ databases">
        <title>Plant Genome Project.</title>
        <authorList>
            <person name="Zhang R.-G."/>
        </authorList>
    </citation>
    <scope>NUCLEOTIDE SEQUENCE</scope>
    <source>
        <strain evidence="3">Huo1</strain>
        <tissue evidence="3">Leaf</tissue>
    </source>
</reference>
<feature type="compositionally biased region" description="Polar residues" evidence="1">
    <location>
        <begin position="1141"/>
        <end position="1154"/>
    </location>
</feature>
<comment type="caution">
    <text evidence="3">The sequence shown here is derived from an EMBL/GenBank/DDBJ whole genome shotgun (WGS) entry which is preliminary data.</text>
</comment>
<feature type="compositionally biased region" description="Polar residues" evidence="1">
    <location>
        <begin position="865"/>
        <end position="878"/>
    </location>
</feature>
<dbReference type="EMBL" id="PNBA02000003">
    <property type="protein sequence ID" value="KAG6428820.1"/>
    <property type="molecule type" value="Genomic_DNA"/>
</dbReference>
<keyword evidence="2" id="KW-1133">Transmembrane helix</keyword>
<feature type="compositionally biased region" description="Basic and acidic residues" evidence="1">
    <location>
        <begin position="769"/>
        <end position="803"/>
    </location>
</feature>
<feature type="region of interest" description="Disordered" evidence="1">
    <location>
        <begin position="1010"/>
        <end position="1035"/>
    </location>
</feature>
<dbReference type="PANTHER" id="PTHR31008:SF15">
    <property type="entry name" value="GPI-ANCHORED ADHESIN-LIKE PROTEIN"/>
    <property type="match status" value="1"/>
</dbReference>
<feature type="compositionally biased region" description="Polar residues" evidence="1">
    <location>
        <begin position="515"/>
        <end position="525"/>
    </location>
</feature>
<evidence type="ECO:0000313" key="3">
    <source>
        <dbReference type="EMBL" id="KAG6428820.1"/>
    </source>
</evidence>
<sequence>MNGEGVGLRKVEPNLLLNELESDDRVPVLKIFALASLSFSDGIWLAFVLYLFLVLDILESDFVLGDGSVHIRCKTVKIISFPSMEKIKPDTPLDYAVFQLSPKHSRCELFVSSGGSTEKLASGLLKPFVTHLKVAEAQAASASQSIKLDPGRHKNAKAWFTKGTLDRFVRFVSTPEVLELVNTFDAEMSQLEAARRIYSQGMGDQLSGGGGFGSSAADDATKKELLKAIDLRLVAAQQDLTNACARAAVAGFDADTVPELQMFADIFGAERLNEACGKYISLYERRSHLINQLKSGSEDRAIRSSCTSDMSIDNDFPSPPHPEPTTHQKPRHTFSRESSVERDGGNKQGNDIGENDKKDETSAPDLTGSIQASQPGRRLSVQDRINMFENKQKENSGGKPPVVKSVELRRLSSDVSMMGAAAEKGVLRRWSGVGDMSIDLSAEKKDSDSPLCTPSMKLPSQEDKVLDSDNDATKGSSIIKPQSSVIPSESRSEIAGLKDRDSLPTQIRETRDKSAAQSSLTSTWKTMEESWASEGVSDSRLQEAFDARHKEIEGDSSSAQQELRSSGGTEVVENTESIEDSGPRRMKFNGKVSGADLSKKTIVLPDGSSRTLFSRKIAKEAQEGFESFATPPEQLQRGRQTKGNQDRNDELQMKANELEKLFAEHKLRAPADLSNSSRKGTLDDAQYFPVSSFQYSKPIPDISPQVSDSYNPNEPTGNLKNKTKLNASSSMKTVDSQNKGDALKKSFSELSVSEGSRGKLYQRYVQKRDEKLKEDWSSNRTQKEARLKSMQDSLERNKSEMKAKLSGSADRQSSVSSARRRAERLRSYNSRSMLNSEQEHLDFGDCDFDDDALDFREKKLIPNNKKISSTTPHPSATPVSRPASKASTGSVKRRMQPENPLAQSVPNFSDLRKENTKPYSGGGKAMRSQVRNHTRSKSITEDMGIVKEDKSRRLQALRKGSANPSEFKDVSSLDSDGVVLTQIKFDEDIQKNVGTKPFLRKGSRAARTSIARQRVSVGSERVNDMDENDAIASEPDECINTVQDGGEEELKSLNAEEDNILETREPELDTFVNSESENGDDTLTFSAVDQALGSKFSREIPSCFLPADSVQDWHNGSQMSWNSRSQHPFSYPHETFDADTSVDSPIGSPSWNSHSLNVMEADAARMRKKWGAAEKPMVAANSSRKDMTRGFKRLLKFGRKNRGSETMADWVSATTSEGDDDTEDGRDLANRSSEDLRKSRMGFSLAQPSDDGFNENELFNDSEQSSQSSIPAPPANFRLREDHVSGTSIKAPRSFFSLSTFRSKGNESKPR</sequence>
<dbReference type="Proteomes" id="UP000298416">
    <property type="component" value="Unassembled WGS sequence"/>
</dbReference>
<evidence type="ECO:0000313" key="4">
    <source>
        <dbReference type="Proteomes" id="UP000298416"/>
    </source>
</evidence>
<dbReference type="PANTHER" id="PTHR31008">
    <property type="entry name" value="COP1-INTERACTING PROTEIN-RELATED"/>
    <property type="match status" value="1"/>
</dbReference>
<feature type="compositionally biased region" description="Low complexity" evidence="1">
    <location>
        <begin position="806"/>
        <end position="817"/>
    </location>
</feature>
<feature type="compositionally biased region" description="Polar residues" evidence="1">
    <location>
        <begin position="555"/>
        <end position="575"/>
    </location>
</feature>
<proteinExistence type="predicted"/>
<feature type="compositionally biased region" description="Basic and acidic residues" evidence="1">
    <location>
        <begin position="490"/>
        <end position="514"/>
    </location>
</feature>
<feature type="compositionally biased region" description="Polar residues" evidence="1">
    <location>
        <begin position="704"/>
        <end position="739"/>
    </location>
</feature>
<feature type="compositionally biased region" description="Basic and acidic residues" evidence="1">
    <location>
        <begin position="938"/>
        <end position="947"/>
    </location>
</feature>
<feature type="region of interest" description="Disordered" evidence="1">
    <location>
        <begin position="860"/>
        <end position="947"/>
    </location>
</feature>
<gene>
    <name evidence="3" type="ORF">SASPL_106857</name>
</gene>
<name>A0A8X8Y9D3_SALSN</name>
<protein>
    <recommendedName>
        <fullName evidence="5">COP1-interacting protein 7</fullName>
    </recommendedName>
</protein>
<feature type="region of interest" description="Disordered" evidence="1">
    <location>
        <begin position="1132"/>
        <end position="1154"/>
    </location>
</feature>
<feature type="compositionally biased region" description="Basic and acidic residues" evidence="1">
    <location>
        <begin position="334"/>
        <end position="345"/>
    </location>
</feature>
<feature type="transmembrane region" description="Helical" evidence="2">
    <location>
        <begin position="31"/>
        <end position="53"/>
    </location>
</feature>
<feature type="compositionally biased region" description="Basic and acidic residues" evidence="1">
    <location>
        <begin position="1225"/>
        <end position="1238"/>
    </location>
</feature>
<feature type="region of interest" description="Disordered" evidence="1">
    <location>
        <begin position="308"/>
        <end position="380"/>
    </location>
</feature>
<feature type="region of interest" description="Disordered" evidence="1">
    <location>
        <begin position="441"/>
        <end position="592"/>
    </location>
</feature>
<feature type="region of interest" description="Disordered" evidence="1">
    <location>
        <begin position="623"/>
        <end position="651"/>
    </location>
</feature>
<keyword evidence="4" id="KW-1185">Reference proteome</keyword>